<dbReference type="SUPFAM" id="SSF54626">
    <property type="entry name" value="Chalcone isomerase"/>
    <property type="match status" value="1"/>
</dbReference>
<evidence type="ECO:0000256" key="1">
    <source>
        <dbReference type="SAM" id="SignalP"/>
    </source>
</evidence>
<dbReference type="PANTHER" id="PTHR47698">
    <property type="entry name" value="FATTY-ACID-BINDING PROTEIN 3, CHLOROPLASTIC"/>
    <property type="match status" value="1"/>
</dbReference>
<evidence type="ECO:0000313" key="3">
    <source>
        <dbReference type="EMBL" id="OZI32969.1"/>
    </source>
</evidence>
<dbReference type="GO" id="GO:0016872">
    <property type="term" value="F:intramolecular lyase activity"/>
    <property type="evidence" value="ECO:0007669"/>
    <property type="project" value="InterPro"/>
</dbReference>
<dbReference type="InterPro" id="IPR016088">
    <property type="entry name" value="Chalcone_isomerase_3-sand"/>
</dbReference>
<feature type="domain" description="Chalcone isomerase" evidence="2">
    <location>
        <begin position="28"/>
        <end position="193"/>
    </location>
</feature>
<proteinExistence type="predicted"/>
<dbReference type="RefSeq" id="WP_094827964.1">
    <property type="nucleotide sequence ID" value="NZ_NEVL01000004.1"/>
</dbReference>
<reference evidence="3 4" key="1">
    <citation type="submission" date="2017-05" db="EMBL/GenBank/DDBJ databases">
        <title>Complete and WGS of Bordetella genogroups.</title>
        <authorList>
            <person name="Spilker T."/>
            <person name="LiPuma J."/>
        </authorList>
    </citation>
    <scope>NUCLEOTIDE SEQUENCE [LARGE SCALE GENOMIC DNA]</scope>
    <source>
        <strain evidence="3 4">AU17610</strain>
    </source>
</reference>
<gene>
    <name evidence="3" type="ORF">CEG14_19040</name>
</gene>
<dbReference type="InterPro" id="IPR016087">
    <property type="entry name" value="Chalcone_isomerase"/>
</dbReference>
<evidence type="ECO:0000259" key="2">
    <source>
        <dbReference type="Pfam" id="PF16036"/>
    </source>
</evidence>
<dbReference type="EMBL" id="NEVL01000004">
    <property type="protein sequence ID" value="OZI32969.1"/>
    <property type="molecule type" value="Genomic_DNA"/>
</dbReference>
<dbReference type="AlphaFoldDB" id="A0A261S6J0"/>
<dbReference type="PANTHER" id="PTHR47698:SF2">
    <property type="entry name" value="FATTY-ACID-BINDING PROTEIN 3, CHLOROPLASTIC"/>
    <property type="match status" value="1"/>
</dbReference>
<dbReference type="InterPro" id="IPR036298">
    <property type="entry name" value="Chalcone_isomerase_sf"/>
</dbReference>
<organism evidence="3 4">
    <name type="scientific">Bordetella genomosp. 1</name>
    <dbReference type="NCBI Taxonomy" id="1395607"/>
    <lineage>
        <taxon>Bacteria</taxon>
        <taxon>Pseudomonadati</taxon>
        <taxon>Pseudomonadota</taxon>
        <taxon>Betaproteobacteria</taxon>
        <taxon>Burkholderiales</taxon>
        <taxon>Alcaligenaceae</taxon>
        <taxon>Bordetella</taxon>
    </lineage>
</organism>
<name>A0A261S6J0_9BORD</name>
<sequence>MPLAFRRFAALTLAALTLALPAAGHAQVRVSGVDLPERIRAGDHALVLNGAGTRTRFVVKVYVAALYLPAPRRDAAAILALDQPARIELRLLRDIDGDTLSGALRQGLADNTDAATRARIAPQEARLDAVMKSVGQARAGDVVDLDFSQEGVSVAYKGQLRERIEGADIARALLRVWLGDKPAQASLKEALLGADR</sequence>
<comment type="caution">
    <text evidence="3">The sequence shown here is derived from an EMBL/GenBank/DDBJ whole genome shotgun (WGS) entry which is preliminary data.</text>
</comment>
<dbReference type="Gene3D" id="3.50.70.10">
    <property type="match status" value="1"/>
</dbReference>
<protein>
    <recommendedName>
        <fullName evidence="2">Chalcone isomerase domain-containing protein</fullName>
    </recommendedName>
</protein>
<feature type="chain" id="PRO_5013034640" description="Chalcone isomerase domain-containing protein" evidence="1">
    <location>
        <begin position="27"/>
        <end position="196"/>
    </location>
</feature>
<evidence type="ECO:0000313" key="4">
    <source>
        <dbReference type="Proteomes" id="UP000217005"/>
    </source>
</evidence>
<feature type="signal peptide" evidence="1">
    <location>
        <begin position="1"/>
        <end position="26"/>
    </location>
</feature>
<keyword evidence="1" id="KW-0732">Signal</keyword>
<accession>A0A261S6J0</accession>
<dbReference type="OrthoDB" id="9795336at2"/>
<dbReference type="Pfam" id="PF16036">
    <property type="entry name" value="Chalcone_3"/>
    <property type="match status" value="1"/>
</dbReference>
<dbReference type="Proteomes" id="UP000217005">
    <property type="component" value="Unassembled WGS sequence"/>
</dbReference>